<comment type="caution">
    <text evidence="1">The sequence shown here is derived from an EMBL/GenBank/DDBJ whole genome shotgun (WGS) entry which is preliminary data.</text>
</comment>
<reference evidence="1 2" key="1">
    <citation type="journal article" date="2020" name="Biotechnol. Biofuels">
        <title>New insights from the biogas microbiome by comprehensive genome-resolved metagenomics of nearly 1600 species originating from multiple anaerobic digesters.</title>
        <authorList>
            <person name="Campanaro S."/>
            <person name="Treu L."/>
            <person name="Rodriguez-R L.M."/>
            <person name="Kovalovszki A."/>
            <person name="Ziels R.M."/>
            <person name="Maus I."/>
            <person name="Zhu X."/>
            <person name="Kougias P.G."/>
            <person name="Basile A."/>
            <person name="Luo G."/>
            <person name="Schluter A."/>
            <person name="Konstantinidis K.T."/>
            <person name="Angelidaki I."/>
        </authorList>
    </citation>
    <scope>NUCLEOTIDE SEQUENCE [LARGE SCALE GENOMIC DNA]</scope>
    <source>
        <strain evidence="1">AS23ysBPME_34</strain>
    </source>
</reference>
<dbReference type="EMBL" id="JAAYSM010000264">
    <property type="protein sequence ID" value="NLJ18790.1"/>
    <property type="molecule type" value="Genomic_DNA"/>
</dbReference>
<dbReference type="AlphaFoldDB" id="A0A7X8C4H1"/>
<evidence type="ECO:0000313" key="2">
    <source>
        <dbReference type="Proteomes" id="UP000541058"/>
    </source>
</evidence>
<evidence type="ECO:0000313" key="1">
    <source>
        <dbReference type="EMBL" id="NLJ18790.1"/>
    </source>
</evidence>
<gene>
    <name evidence="1" type="ORF">GX355_07995</name>
</gene>
<organism evidence="1 2">
    <name type="scientific">Globicatella sulfidifaciens</name>
    <dbReference type="NCBI Taxonomy" id="136093"/>
    <lineage>
        <taxon>Bacteria</taxon>
        <taxon>Bacillati</taxon>
        <taxon>Bacillota</taxon>
        <taxon>Bacilli</taxon>
        <taxon>Lactobacillales</taxon>
        <taxon>Aerococcaceae</taxon>
        <taxon>Globicatella</taxon>
    </lineage>
</organism>
<dbReference type="RefSeq" id="WP_276649087.1">
    <property type="nucleotide sequence ID" value="NZ_JAAYSM010000264.1"/>
</dbReference>
<protein>
    <submittedName>
        <fullName evidence="1">Uncharacterized protein</fullName>
    </submittedName>
</protein>
<dbReference type="Proteomes" id="UP000541058">
    <property type="component" value="Unassembled WGS sequence"/>
</dbReference>
<accession>A0A7X8C4H1</accession>
<name>A0A7X8C4H1_9LACT</name>
<proteinExistence type="predicted"/>
<sequence length="86" mass="10781">MYDLYFEEKMINQEKFVHDYLRFAKPVDFYINWDNMCAMIVRIINLTDDNFYTLFRHETKDGFEHSFEFQKIYYNNKAYTYYIGHL</sequence>